<dbReference type="InterPro" id="IPR004843">
    <property type="entry name" value="Calcineurin-like_PHP"/>
</dbReference>
<dbReference type="CDD" id="cd00840">
    <property type="entry name" value="MPP_Mre11_N"/>
    <property type="match status" value="1"/>
</dbReference>
<dbReference type="Proteomes" id="UP000295247">
    <property type="component" value="Unassembled WGS sequence"/>
</dbReference>
<dbReference type="InterPro" id="IPR041796">
    <property type="entry name" value="Mre11_N"/>
</dbReference>
<name>A0A4R4AAW7_MARGR</name>
<dbReference type="PANTHER" id="PTHR30337">
    <property type="entry name" value="COMPONENT OF ATP-DEPENDENT DSDNA EXONUCLEASE"/>
    <property type="match status" value="1"/>
</dbReference>
<protein>
    <submittedName>
        <fullName evidence="3">DNA repair exonuclease SbcCD nuclease subunit</fullName>
    </submittedName>
</protein>
<dbReference type="EMBL" id="SMDC01000005">
    <property type="protein sequence ID" value="TCW36005.1"/>
    <property type="molecule type" value="Genomic_DNA"/>
</dbReference>
<evidence type="ECO:0000256" key="1">
    <source>
        <dbReference type="ARBA" id="ARBA00022801"/>
    </source>
</evidence>
<evidence type="ECO:0000259" key="2">
    <source>
        <dbReference type="Pfam" id="PF00149"/>
    </source>
</evidence>
<reference evidence="3 4" key="1">
    <citation type="submission" date="2019-03" db="EMBL/GenBank/DDBJ databases">
        <title>Genomic Encyclopedia of Type Strains, Phase IV (KMG-IV): sequencing the most valuable type-strain genomes for metagenomic binning, comparative biology and taxonomic classification.</title>
        <authorList>
            <person name="Goeker M."/>
        </authorList>
    </citation>
    <scope>NUCLEOTIDE SEQUENCE [LARGE SCALE GENOMIC DNA]</scope>
    <source>
        <strain evidence="3 4">DSM 203</strain>
    </source>
</reference>
<evidence type="ECO:0000313" key="4">
    <source>
        <dbReference type="Proteomes" id="UP000295247"/>
    </source>
</evidence>
<dbReference type="InterPro" id="IPR014576">
    <property type="entry name" value="Pesterase_YhaO"/>
</dbReference>
<dbReference type="InterPro" id="IPR029052">
    <property type="entry name" value="Metallo-depent_PP-like"/>
</dbReference>
<proteinExistence type="predicted"/>
<dbReference type="PIRSF" id="PIRSF033091">
    <property type="entry name" value="Pesterase_YhaO"/>
    <property type="match status" value="1"/>
</dbReference>
<evidence type="ECO:0000313" key="3">
    <source>
        <dbReference type="EMBL" id="TCW36005.1"/>
    </source>
</evidence>
<feature type="domain" description="Calcineurin-like phosphoesterase" evidence="2">
    <location>
        <begin position="1"/>
        <end position="196"/>
    </location>
</feature>
<accession>A0A4R4AAW7</accession>
<dbReference type="AlphaFoldDB" id="A0A4R4AAW7"/>
<dbReference type="Pfam" id="PF00149">
    <property type="entry name" value="Metallophos"/>
    <property type="match status" value="1"/>
</dbReference>
<sequence length="413" mass="45198">MRFLHAADIHLDSPLQGLERYPGAPLEALRGATRRAFVNLVELALAESVDLLLLAGDLYDGDWKDYNTGLFFIAQIQRLHAAGIPVCLIAGNHDAASQITRTLRLPDNVHVFATERPETRLFETLGVAVHGQGFASRAVTTDLSRAYPPPVSGLFNIGLLHTSLDGRPGHAPYAPCRLEALRSHGYDYWALGHVHAREVLAESPWIVFPGNLQGRHIRECGAKGATLVEIDRAGGVCLEHRALDVVRWHLLAVEIEGCTDLDAVHARIGCALERVIDQAEGRLLAVRLALSGATALDAWLRAEHEQLVNDCRGLASVHGDRLWLEQVRLQTRPQVRRGEADETLGGLLAAIETLELDPEALARLAEGFEPLAARLPAGLRRGEDDPTDPAVLRACLDDVRALLRARLLESDPR</sequence>
<dbReference type="GO" id="GO:0004527">
    <property type="term" value="F:exonuclease activity"/>
    <property type="evidence" value="ECO:0007669"/>
    <property type="project" value="UniProtKB-KW"/>
</dbReference>
<keyword evidence="1" id="KW-0378">Hydrolase</keyword>
<comment type="caution">
    <text evidence="3">The sequence shown here is derived from an EMBL/GenBank/DDBJ whole genome shotgun (WGS) entry which is preliminary data.</text>
</comment>
<organism evidence="3 4">
    <name type="scientific">Marichromatium gracile</name>
    <name type="common">Chromatium gracile</name>
    <dbReference type="NCBI Taxonomy" id="1048"/>
    <lineage>
        <taxon>Bacteria</taxon>
        <taxon>Pseudomonadati</taxon>
        <taxon>Pseudomonadota</taxon>
        <taxon>Gammaproteobacteria</taxon>
        <taxon>Chromatiales</taxon>
        <taxon>Chromatiaceae</taxon>
        <taxon>Marichromatium</taxon>
    </lineage>
</organism>
<dbReference type="Gene3D" id="3.60.21.10">
    <property type="match status" value="1"/>
</dbReference>
<dbReference type="PANTHER" id="PTHR30337:SF7">
    <property type="entry name" value="PHOSPHOESTERASE"/>
    <property type="match status" value="1"/>
</dbReference>
<gene>
    <name evidence="3" type="ORF">EDC29_105180</name>
</gene>
<dbReference type="SUPFAM" id="SSF56300">
    <property type="entry name" value="Metallo-dependent phosphatases"/>
    <property type="match status" value="1"/>
</dbReference>
<dbReference type="RefSeq" id="WP_132229637.1">
    <property type="nucleotide sequence ID" value="NZ_NRRH01000016.1"/>
</dbReference>
<keyword evidence="3" id="KW-0269">Exonuclease</keyword>
<dbReference type="InterPro" id="IPR050535">
    <property type="entry name" value="DNA_Repair-Maintenance_Comp"/>
</dbReference>
<keyword evidence="3" id="KW-0540">Nuclease</keyword>